<dbReference type="Gene3D" id="3.40.50.720">
    <property type="entry name" value="NAD(P)-binding Rossmann-like Domain"/>
    <property type="match status" value="1"/>
</dbReference>
<name>A0A0D7B9M6_9AGAR</name>
<dbReference type="PRINTS" id="PR00080">
    <property type="entry name" value="SDRFAMILY"/>
</dbReference>
<dbReference type="EMBL" id="KN880531">
    <property type="protein sequence ID" value="KIY67248.1"/>
    <property type="molecule type" value="Genomic_DNA"/>
</dbReference>
<dbReference type="PANTHER" id="PTHR43618">
    <property type="entry name" value="7-ALPHA-HYDROXYSTEROID DEHYDROGENASE"/>
    <property type="match status" value="1"/>
</dbReference>
<accession>A0A0D7B9M6</accession>
<dbReference type="InterPro" id="IPR052178">
    <property type="entry name" value="Sec_Metab_Biosynth_SDR"/>
</dbReference>
<dbReference type="InterPro" id="IPR036291">
    <property type="entry name" value="NAD(P)-bd_dom_sf"/>
</dbReference>
<sequence>MSSTSYPLEDQIALVTGGGTGIGNMIATALASAGAKVYIAAPWLDVLEKAASDASSIPGPGCLVPMQMNVVKEEDIEAAALTVAQNDRMLNILVNNAGVNGPIHDIESFLAGKMASENVFELEKMDDWVDIFKLNTIAPFFLVKAFTDLLCVGAAHTGGTSSVLNVSSCSALTQYTPKATSFAYGPSKTAACRVTTALAAHFAARGDPIRVNAIMPGVFPTAMLERASGGDVDLLTKHAAPGYLNAVPAKRAGRTDEMGKTALYLSTNDYVTGAILTIDGGLSLVNP</sequence>
<dbReference type="SUPFAM" id="SSF51735">
    <property type="entry name" value="NAD(P)-binding Rossmann-fold domains"/>
    <property type="match status" value="1"/>
</dbReference>
<evidence type="ECO:0000313" key="4">
    <source>
        <dbReference type="EMBL" id="KIY67248.1"/>
    </source>
</evidence>
<dbReference type="PRINTS" id="PR00081">
    <property type="entry name" value="GDHRDH"/>
</dbReference>
<keyword evidence="2" id="KW-0521">NADP</keyword>
<proteinExistence type="inferred from homology"/>
<evidence type="ECO:0000256" key="2">
    <source>
        <dbReference type="ARBA" id="ARBA00022857"/>
    </source>
</evidence>
<reference evidence="4 5" key="1">
    <citation type="journal article" date="2015" name="Fungal Genet. Biol.">
        <title>Evolution of novel wood decay mechanisms in Agaricales revealed by the genome sequences of Fistulina hepatica and Cylindrobasidium torrendii.</title>
        <authorList>
            <person name="Floudas D."/>
            <person name="Held B.W."/>
            <person name="Riley R."/>
            <person name="Nagy L.G."/>
            <person name="Koehler G."/>
            <person name="Ransdell A.S."/>
            <person name="Younus H."/>
            <person name="Chow J."/>
            <person name="Chiniquy J."/>
            <person name="Lipzen A."/>
            <person name="Tritt A."/>
            <person name="Sun H."/>
            <person name="Haridas S."/>
            <person name="LaButti K."/>
            <person name="Ohm R.A."/>
            <person name="Kues U."/>
            <person name="Blanchette R.A."/>
            <person name="Grigoriev I.V."/>
            <person name="Minto R.E."/>
            <person name="Hibbett D.S."/>
        </authorList>
    </citation>
    <scope>NUCLEOTIDE SEQUENCE [LARGE SCALE GENOMIC DNA]</scope>
    <source>
        <strain evidence="4 5">FP15055 ss-10</strain>
    </source>
</reference>
<dbReference type="InterPro" id="IPR002347">
    <property type="entry name" value="SDR_fam"/>
</dbReference>
<evidence type="ECO:0000256" key="1">
    <source>
        <dbReference type="ARBA" id="ARBA00006484"/>
    </source>
</evidence>
<dbReference type="GO" id="GO:0016491">
    <property type="term" value="F:oxidoreductase activity"/>
    <property type="evidence" value="ECO:0007669"/>
    <property type="project" value="UniProtKB-KW"/>
</dbReference>
<gene>
    <name evidence="4" type="ORF">CYLTODRAFT_353612</name>
</gene>
<evidence type="ECO:0000313" key="5">
    <source>
        <dbReference type="Proteomes" id="UP000054007"/>
    </source>
</evidence>
<evidence type="ECO:0000256" key="3">
    <source>
        <dbReference type="ARBA" id="ARBA00023002"/>
    </source>
</evidence>
<keyword evidence="3" id="KW-0560">Oxidoreductase</keyword>
<dbReference type="STRING" id="1314674.A0A0D7B9M6"/>
<organism evidence="4 5">
    <name type="scientific">Cylindrobasidium torrendii FP15055 ss-10</name>
    <dbReference type="NCBI Taxonomy" id="1314674"/>
    <lineage>
        <taxon>Eukaryota</taxon>
        <taxon>Fungi</taxon>
        <taxon>Dikarya</taxon>
        <taxon>Basidiomycota</taxon>
        <taxon>Agaricomycotina</taxon>
        <taxon>Agaricomycetes</taxon>
        <taxon>Agaricomycetidae</taxon>
        <taxon>Agaricales</taxon>
        <taxon>Marasmiineae</taxon>
        <taxon>Physalacriaceae</taxon>
        <taxon>Cylindrobasidium</taxon>
    </lineage>
</organism>
<dbReference type="Proteomes" id="UP000054007">
    <property type="component" value="Unassembled WGS sequence"/>
</dbReference>
<protein>
    <submittedName>
        <fullName evidence="4">NAD(P)-binding protein</fullName>
    </submittedName>
</protein>
<dbReference type="OrthoDB" id="3819888at2759"/>
<comment type="similarity">
    <text evidence="1">Belongs to the short-chain dehydrogenases/reductases (SDR) family.</text>
</comment>
<keyword evidence="5" id="KW-1185">Reference proteome</keyword>
<dbReference type="AlphaFoldDB" id="A0A0D7B9M6"/>
<dbReference type="PANTHER" id="PTHR43618:SF4">
    <property type="entry name" value="SHORT CHAIN DEHYDROGENASE_REDUCTASE FAMILY (AFU_ORTHOLOGUE AFUA_7G04540)"/>
    <property type="match status" value="1"/>
</dbReference>
<dbReference type="Pfam" id="PF13561">
    <property type="entry name" value="adh_short_C2"/>
    <property type="match status" value="1"/>
</dbReference>